<gene>
    <name evidence="2" type="ORF">QBE51_06205</name>
</gene>
<dbReference type="CDD" id="cd07437">
    <property type="entry name" value="PHP_HisPPase_Ycdx_like"/>
    <property type="match status" value="1"/>
</dbReference>
<evidence type="ECO:0000313" key="3">
    <source>
        <dbReference type="Proteomes" id="UP001486565"/>
    </source>
</evidence>
<dbReference type="Gene3D" id="3.20.20.140">
    <property type="entry name" value="Metal-dependent hydrolases"/>
    <property type="match status" value="1"/>
</dbReference>
<name>A0ABZ2Y9E2_9FIRM</name>
<feature type="domain" description="Polymerase/histidinol phosphatase N-terminal" evidence="1">
    <location>
        <begin position="5"/>
        <end position="79"/>
    </location>
</feature>
<dbReference type="PANTHER" id="PTHR36928">
    <property type="entry name" value="PHOSPHATASE YCDX-RELATED"/>
    <property type="match status" value="1"/>
</dbReference>
<dbReference type="PANTHER" id="PTHR36928:SF1">
    <property type="entry name" value="PHOSPHATASE YCDX-RELATED"/>
    <property type="match status" value="1"/>
</dbReference>
<dbReference type="EMBL" id="CP121687">
    <property type="protein sequence ID" value="WZL71104.1"/>
    <property type="molecule type" value="Genomic_DNA"/>
</dbReference>
<dbReference type="Pfam" id="PF02811">
    <property type="entry name" value="PHP"/>
    <property type="match status" value="1"/>
</dbReference>
<dbReference type="NCBIfam" id="NF006702">
    <property type="entry name" value="PRK09248.1"/>
    <property type="match status" value="1"/>
</dbReference>
<dbReference type="SMART" id="SM00481">
    <property type="entry name" value="POLIIIAc"/>
    <property type="match status" value="1"/>
</dbReference>
<dbReference type="InterPro" id="IPR016195">
    <property type="entry name" value="Pol/histidinol_Pase-like"/>
</dbReference>
<dbReference type="InterPro" id="IPR050243">
    <property type="entry name" value="PHP_phosphatase"/>
</dbReference>
<evidence type="ECO:0000313" key="2">
    <source>
        <dbReference type="EMBL" id="WZL71104.1"/>
    </source>
</evidence>
<dbReference type="InterPro" id="IPR004013">
    <property type="entry name" value="PHP_dom"/>
</dbReference>
<reference evidence="2 3" key="1">
    <citation type="submission" date="2023-03" db="EMBL/GenBank/DDBJ databases">
        <title>Novel Species.</title>
        <authorList>
            <person name="Ma S."/>
        </authorList>
    </citation>
    <scope>NUCLEOTIDE SEQUENCE [LARGE SCALE GENOMIC DNA]</scope>
    <source>
        <strain evidence="2 3">LIND6LT2</strain>
    </source>
</reference>
<accession>A0ABZ2Y9E2</accession>
<dbReference type="Proteomes" id="UP001486565">
    <property type="component" value="Chromosome"/>
</dbReference>
<dbReference type="InterPro" id="IPR003141">
    <property type="entry name" value="Pol/His_phosphatase_N"/>
</dbReference>
<dbReference type="RefSeq" id="WP_341878069.1">
    <property type="nucleotide sequence ID" value="NZ_CP121687.1"/>
</dbReference>
<sequence length="235" mass="25963">MKFVLDTHCHTVSSGHAYSTVQEIAKEASNRGLELIAITDHAETLPGGAHLFHFHNLIVIPRKLYGVEVLRGAEVNILDFEGRVDLGQETLEQLDIVIASFHPPCIKQGSIVENTNALIKVIQNPHIDIIGHPGDPRYPIDIKAVVEAAKEYGTLLEMNNTSLKPDSFRAGGTDTVREIIKECVRMDMPFIMGSDAHISFDVGNFGHVEKLIEDLEVPEHLIVNTSVELLKSFLA</sequence>
<evidence type="ECO:0000259" key="1">
    <source>
        <dbReference type="SMART" id="SM00481"/>
    </source>
</evidence>
<keyword evidence="3" id="KW-1185">Reference proteome</keyword>
<dbReference type="SUPFAM" id="SSF89550">
    <property type="entry name" value="PHP domain-like"/>
    <property type="match status" value="1"/>
</dbReference>
<protein>
    <submittedName>
        <fullName evidence="2">Phosphatase</fullName>
    </submittedName>
</protein>
<organism evidence="2 3">
    <name type="scientific">Defluviitalea saccharophila</name>
    <dbReference type="NCBI Taxonomy" id="879970"/>
    <lineage>
        <taxon>Bacteria</taxon>
        <taxon>Bacillati</taxon>
        <taxon>Bacillota</taxon>
        <taxon>Clostridia</taxon>
        <taxon>Lachnospirales</taxon>
        <taxon>Defluviitaleaceae</taxon>
        <taxon>Defluviitalea</taxon>
    </lineage>
</organism>
<proteinExistence type="predicted"/>